<dbReference type="InterPro" id="IPR010730">
    <property type="entry name" value="HET"/>
</dbReference>
<gene>
    <name evidence="2" type="ORF">DM02DRAFT_469928</name>
</gene>
<dbReference type="OrthoDB" id="5125733at2759"/>
<dbReference type="PANTHER" id="PTHR33112">
    <property type="entry name" value="DOMAIN PROTEIN, PUTATIVE-RELATED"/>
    <property type="match status" value="1"/>
</dbReference>
<accession>A0A2V1D7Q5</accession>
<dbReference type="PANTHER" id="PTHR33112:SF16">
    <property type="entry name" value="HETEROKARYON INCOMPATIBILITY DOMAIN-CONTAINING PROTEIN"/>
    <property type="match status" value="1"/>
</dbReference>
<reference evidence="2 3" key="1">
    <citation type="journal article" date="2018" name="Sci. Rep.">
        <title>Comparative genomics provides insights into the lifestyle and reveals functional heterogeneity of dark septate endophytic fungi.</title>
        <authorList>
            <person name="Knapp D.G."/>
            <person name="Nemeth J.B."/>
            <person name="Barry K."/>
            <person name="Hainaut M."/>
            <person name="Henrissat B."/>
            <person name="Johnson J."/>
            <person name="Kuo A."/>
            <person name="Lim J.H.P."/>
            <person name="Lipzen A."/>
            <person name="Nolan M."/>
            <person name="Ohm R.A."/>
            <person name="Tamas L."/>
            <person name="Grigoriev I.V."/>
            <person name="Spatafora J.W."/>
            <person name="Nagy L.G."/>
            <person name="Kovacs G.M."/>
        </authorList>
    </citation>
    <scope>NUCLEOTIDE SEQUENCE [LARGE SCALE GENOMIC DNA]</scope>
    <source>
        <strain evidence="2 3">DSE2036</strain>
    </source>
</reference>
<keyword evidence="3" id="KW-1185">Reference proteome</keyword>
<sequence length="368" mass="42182">GSEESFDLYRSWLRECMEQHQGCKNLREKLRQYCPPRLIDVSDKKNICIYDAPTCSSAIPYAALSYCWGSDQESKTVHKNLEKRRNGFPLAELPRTIRDAAITTQRLGLRYLWVDAICIIQDDLTDKQQQIAVISKIYSAASITIVAARAATADDGFLQPRDLDRCYGAVFRVKYHRKNSKGVEEIISAFLSANSLDITYDDPIDARGWTYQESRRSLRNLRFGSKQTVWDCPKNRRIDGGNNSEVLQETSRSFFTGTISDKRFPYHPNDPNGKLEWEHALGDWQKSVSEYSERELGSITDRLTAFASTAKAFTTFSGMGPEHYLAGLWDFNICMELRWSRREDTLGEGWCNKRYGPTWSWSSLNAPI</sequence>
<dbReference type="STRING" id="97972.A0A2V1D7Q5"/>
<dbReference type="Proteomes" id="UP000244855">
    <property type="component" value="Unassembled WGS sequence"/>
</dbReference>
<dbReference type="AlphaFoldDB" id="A0A2V1D7Q5"/>
<feature type="non-terminal residue" evidence="2">
    <location>
        <position position="1"/>
    </location>
</feature>
<dbReference type="EMBL" id="KZ805552">
    <property type="protein sequence ID" value="PVH94071.1"/>
    <property type="molecule type" value="Genomic_DNA"/>
</dbReference>
<protein>
    <submittedName>
        <fullName evidence="2">HET-domain-containing protein</fullName>
    </submittedName>
</protein>
<evidence type="ECO:0000259" key="1">
    <source>
        <dbReference type="Pfam" id="PF06985"/>
    </source>
</evidence>
<feature type="non-terminal residue" evidence="2">
    <location>
        <position position="368"/>
    </location>
</feature>
<dbReference type="Pfam" id="PF06985">
    <property type="entry name" value="HET"/>
    <property type="match status" value="1"/>
</dbReference>
<name>A0A2V1D7Q5_9PLEO</name>
<proteinExistence type="predicted"/>
<feature type="domain" description="Heterokaryon incompatibility" evidence="1">
    <location>
        <begin position="61"/>
        <end position="213"/>
    </location>
</feature>
<evidence type="ECO:0000313" key="2">
    <source>
        <dbReference type="EMBL" id="PVH94071.1"/>
    </source>
</evidence>
<organism evidence="2 3">
    <name type="scientific">Periconia macrospinosa</name>
    <dbReference type="NCBI Taxonomy" id="97972"/>
    <lineage>
        <taxon>Eukaryota</taxon>
        <taxon>Fungi</taxon>
        <taxon>Dikarya</taxon>
        <taxon>Ascomycota</taxon>
        <taxon>Pezizomycotina</taxon>
        <taxon>Dothideomycetes</taxon>
        <taxon>Pleosporomycetidae</taxon>
        <taxon>Pleosporales</taxon>
        <taxon>Massarineae</taxon>
        <taxon>Periconiaceae</taxon>
        <taxon>Periconia</taxon>
    </lineage>
</organism>
<evidence type="ECO:0000313" key="3">
    <source>
        <dbReference type="Proteomes" id="UP000244855"/>
    </source>
</evidence>